<dbReference type="InterPro" id="IPR007125">
    <property type="entry name" value="H2A/H2B/H3"/>
</dbReference>
<dbReference type="GO" id="GO:0003677">
    <property type="term" value="F:DNA binding"/>
    <property type="evidence" value="ECO:0007669"/>
    <property type="project" value="InterPro"/>
</dbReference>
<dbReference type="SMART" id="SM00428">
    <property type="entry name" value="H3"/>
    <property type="match status" value="1"/>
</dbReference>
<dbReference type="InterPro" id="IPR009072">
    <property type="entry name" value="Histone-fold"/>
</dbReference>
<dbReference type="RefSeq" id="XP_008031642.1">
    <property type="nucleotide sequence ID" value="XM_008033451.1"/>
</dbReference>
<comment type="subcellular location">
    <subcellularLocation>
        <location evidence="1">Chromosome</location>
    </subcellularLocation>
</comment>
<proteinExistence type="inferred from homology"/>
<dbReference type="CDD" id="cd22911">
    <property type="entry name" value="HFD_H3"/>
    <property type="match status" value="1"/>
</dbReference>
<keyword evidence="8" id="KW-1185">Reference proteome</keyword>
<dbReference type="STRING" id="671987.R0JIG2"/>
<dbReference type="EMBL" id="KB908877">
    <property type="protein sequence ID" value="EOA81118.1"/>
    <property type="molecule type" value="Genomic_DNA"/>
</dbReference>
<protein>
    <recommendedName>
        <fullName evidence="6">Core Histone H2A/H2B/H3 domain-containing protein</fullName>
    </recommendedName>
</protein>
<organism evidence="7 8">
    <name type="scientific">Exserohilum turcicum (strain 28A)</name>
    <name type="common">Northern leaf blight fungus</name>
    <name type="synonym">Setosphaeria turcica</name>
    <dbReference type="NCBI Taxonomy" id="671987"/>
    <lineage>
        <taxon>Eukaryota</taxon>
        <taxon>Fungi</taxon>
        <taxon>Dikarya</taxon>
        <taxon>Ascomycota</taxon>
        <taxon>Pezizomycotina</taxon>
        <taxon>Dothideomycetes</taxon>
        <taxon>Pleosporomycetidae</taxon>
        <taxon>Pleosporales</taxon>
        <taxon>Pleosporineae</taxon>
        <taxon>Pleosporaceae</taxon>
        <taxon>Exserohilum</taxon>
    </lineage>
</organism>
<feature type="compositionally biased region" description="Acidic residues" evidence="5">
    <location>
        <begin position="25"/>
        <end position="39"/>
    </location>
</feature>
<dbReference type="GO" id="GO:0030527">
    <property type="term" value="F:structural constituent of chromatin"/>
    <property type="evidence" value="ECO:0007669"/>
    <property type="project" value="InterPro"/>
</dbReference>
<dbReference type="AlphaFoldDB" id="R0JIG2"/>
<name>R0JIG2_EXST2</name>
<dbReference type="GO" id="GO:0046982">
    <property type="term" value="F:protein heterodimerization activity"/>
    <property type="evidence" value="ECO:0007669"/>
    <property type="project" value="InterPro"/>
</dbReference>
<reference evidence="7 8" key="2">
    <citation type="journal article" date="2013" name="PLoS Genet.">
        <title>Comparative genome structure, secondary metabolite, and effector coding capacity across Cochliobolus pathogens.</title>
        <authorList>
            <person name="Condon B.J."/>
            <person name="Leng Y."/>
            <person name="Wu D."/>
            <person name="Bushley K.E."/>
            <person name="Ohm R.A."/>
            <person name="Otillar R."/>
            <person name="Martin J."/>
            <person name="Schackwitz W."/>
            <person name="Grimwood J."/>
            <person name="MohdZainudin N."/>
            <person name="Xue C."/>
            <person name="Wang R."/>
            <person name="Manning V.A."/>
            <person name="Dhillon B."/>
            <person name="Tu Z.J."/>
            <person name="Steffenson B.J."/>
            <person name="Salamov A."/>
            <person name="Sun H."/>
            <person name="Lowry S."/>
            <person name="LaButti K."/>
            <person name="Han J."/>
            <person name="Copeland A."/>
            <person name="Lindquist E."/>
            <person name="Barry K."/>
            <person name="Schmutz J."/>
            <person name="Baker S.E."/>
            <person name="Ciuffetti L.M."/>
            <person name="Grigoriev I.V."/>
            <person name="Zhong S."/>
            <person name="Turgeon B.G."/>
        </authorList>
    </citation>
    <scope>NUCLEOTIDE SEQUENCE [LARGE SCALE GENOMIC DNA]</scope>
    <source>
        <strain evidence="8">28A</strain>
    </source>
</reference>
<dbReference type="Pfam" id="PF00125">
    <property type="entry name" value="Histone"/>
    <property type="match status" value="1"/>
</dbReference>
<dbReference type="OrthoDB" id="842664at2759"/>
<evidence type="ECO:0000256" key="1">
    <source>
        <dbReference type="ARBA" id="ARBA00004286"/>
    </source>
</evidence>
<dbReference type="Proteomes" id="UP000016935">
    <property type="component" value="Unassembled WGS sequence"/>
</dbReference>
<gene>
    <name evidence="7" type="ORF">SETTUDRAFT_99795</name>
</gene>
<evidence type="ECO:0000256" key="4">
    <source>
        <dbReference type="ARBA" id="ARBA00023269"/>
    </source>
</evidence>
<accession>R0JIG2</accession>
<keyword evidence="4" id="KW-0544">Nucleosome core</keyword>
<dbReference type="InterPro" id="IPR000164">
    <property type="entry name" value="Histone_H3/CENP-A"/>
</dbReference>
<reference evidence="7 8" key="1">
    <citation type="journal article" date="2012" name="PLoS Pathog.">
        <title>Diverse lifestyles and strategies of plant pathogenesis encoded in the genomes of eighteen Dothideomycetes fungi.</title>
        <authorList>
            <person name="Ohm R.A."/>
            <person name="Feau N."/>
            <person name="Henrissat B."/>
            <person name="Schoch C.L."/>
            <person name="Horwitz B.A."/>
            <person name="Barry K.W."/>
            <person name="Condon B.J."/>
            <person name="Copeland A.C."/>
            <person name="Dhillon B."/>
            <person name="Glaser F."/>
            <person name="Hesse C.N."/>
            <person name="Kosti I."/>
            <person name="LaButti K."/>
            <person name="Lindquist E.A."/>
            <person name="Lucas S."/>
            <person name="Salamov A.A."/>
            <person name="Bradshaw R.E."/>
            <person name="Ciuffetti L."/>
            <person name="Hamelin R.C."/>
            <person name="Kema G.H.J."/>
            <person name="Lawrence C."/>
            <person name="Scott J.A."/>
            <person name="Spatafora J.W."/>
            <person name="Turgeon B.G."/>
            <person name="de Wit P.J.G.M."/>
            <person name="Zhong S."/>
            <person name="Goodwin S.B."/>
            <person name="Grigoriev I.V."/>
        </authorList>
    </citation>
    <scope>NUCLEOTIDE SEQUENCE [LARGE SCALE GENOMIC DNA]</scope>
    <source>
        <strain evidence="8">28A</strain>
    </source>
</reference>
<dbReference type="GO" id="GO:0000786">
    <property type="term" value="C:nucleosome"/>
    <property type="evidence" value="ECO:0007669"/>
    <property type="project" value="UniProtKB-KW"/>
</dbReference>
<feature type="region of interest" description="Disordered" evidence="5">
    <location>
        <begin position="1"/>
        <end position="60"/>
    </location>
</feature>
<dbReference type="SUPFAM" id="SSF47113">
    <property type="entry name" value="Histone-fold"/>
    <property type="match status" value="1"/>
</dbReference>
<comment type="similarity">
    <text evidence="2">Belongs to the histone H3 family.</text>
</comment>
<dbReference type="eggNOG" id="KOG1745">
    <property type="taxonomic scope" value="Eukaryota"/>
</dbReference>
<keyword evidence="4" id="KW-0238">DNA-binding</keyword>
<evidence type="ECO:0000313" key="7">
    <source>
        <dbReference type="EMBL" id="EOA81118.1"/>
    </source>
</evidence>
<dbReference type="GeneID" id="19406452"/>
<feature type="domain" description="Core Histone H2A/H2B/H3" evidence="6">
    <location>
        <begin position="62"/>
        <end position="142"/>
    </location>
</feature>
<dbReference type="HOGENOM" id="CLU_078295_3_2_1"/>
<sequence length="162" mass="18187">MFHSVGGKAPRKQPAKCGPPTSEPNNEDQEPASDEEDEPGPPAQPSAQPSTSVANRRRRFRPGTVALREIKKLQKTTDLLIPRTRFAGLVREIMEEVYPQHSLRIQREALEALQEAAEYFLVGFLEDCNLNAIHAKRVTIQKDGDLVKHYLNRLGTGSIKYN</sequence>
<evidence type="ECO:0000313" key="8">
    <source>
        <dbReference type="Proteomes" id="UP000016935"/>
    </source>
</evidence>
<dbReference type="PANTHER" id="PTHR11426">
    <property type="entry name" value="HISTONE H3"/>
    <property type="match status" value="1"/>
</dbReference>
<dbReference type="Gene3D" id="1.10.20.10">
    <property type="entry name" value="Histone, subunit A"/>
    <property type="match status" value="1"/>
</dbReference>
<evidence type="ECO:0000259" key="6">
    <source>
        <dbReference type="Pfam" id="PF00125"/>
    </source>
</evidence>
<keyword evidence="3" id="KW-0158">Chromosome</keyword>
<evidence type="ECO:0000256" key="2">
    <source>
        <dbReference type="ARBA" id="ARBA00010343"/>
    </source>
</evidence>
<evidence type="ECO:0000256" key="3">
    <source>
        <dbReference type="ARBA" id="ARBA00022454"/>
    </source>
</evidence>
<evidence type="ECO:0000256" key="5">
    <source>
        <dbReference type="SAM" id="MobiDB-lite"/>
    </source>
</evidence>